<keyword evidence="5" id="KW-1185">Reference proteome</keyword>
<evidence type="ECO:0000256" key="2">
    <source>
        <dbReference type="ARBA" id="ARBA00012314"/>
    </source>
</evidence>
<reference evidence="4" key="1">
    <citation type="submission" date="2016-01" db="EMBL/GenBank/DDBJ databases">
        <authorList>
            <person name="Peeters C."/>
        </authorList>
    </citation>
    <scope>NUCLEOTIDE SEQUENCE</scope>
    <source>
        <strain evidence="4">LMG 29321</strain>
    </source>
</reference>
<dbReference type="PROSITE" id="PS51402">
    <property type="entry name" value="CATALASE_3"/>
    <property type="match status" value="1"/>
</dbReference>
<evidence type="ECO:0000313" key="4">
    <source>
        <dbReference type="EMBL" id="SAK83945.1"/>
    </source>
</evidence>
<name>A0A158CNK1_9BURK</name>
<dbReference type="EMBL" id="FCOX02000022">
    <property type="protein sequence ID" value="SAK83945.1"/>
    <property type="molecule type" value="Genomic_DNA"/>
</dbReference>
<dbReference type="RefSeq" id="WP_062607542.1">
    <property type="nucleotide sequence ID" value="NZ_FCOX02000022.1"/>
</dbReference>
<dbReference type="InterPro" id="IPR018028">
    <property type="entry name" value="Catalase"/>
</dbReference>
<dbReference type="OrthoDB" id="336698at2"/>
<dbReference type="Proteomes" id="UP000071859">
    <property type="component" value="Unassembled WGS sequence"/>
</dbReference>
<evidence type="ECO:0000256" key="1">
    <source>
        <dbReference type="ARBA" id="ARBA00002974"/>
    </source>
</evidence>
<comment type="caution">
    <text evidence="4">The sequence shown here is derived from an EMBL/GenBank/DDBJ whole genome shotgun (WGS) entry which is preliminary data.</text>
</comment>
<dbReference type="SUPFAM" id="SSF56634">
    <property type="entry name" value="Heme-dependent catalase-like"/>
    <property type="match status" value="1"/>
</dbReference>
<dbReference type="InterPro" id="IPR020835">
    <property type="entry name" value="Catalase_sf"/>
</dbReference>
<sequence>MNSTQSASDGTGWTDKLDDATTLAMLVREIGAQQTKLAASHHTGLNGQVDRAQHQKQLLGAFGTLRIADDIPDIARFAPFEKRGAAAGPMSYRVACRISNGQPCPQADTAADVRGIAIKFFTEEGAETDLLMTNEGGRSHARNAVQFMAVADIIVALLAEGPVSGIAQGLREMMMAKLGPVEAARILAVLFKETRAHHVESVTTENYWGSVVQLGRAAIKYSLHPHPSTSPGTRAERHGDNYLRADIFNRLEQGPVKWQLGLQFFVDEEKTPVNDASIAWKSDVVMIGELELDAPPSREDEARIDQLAFNPGNGFAPLGITHARRDVYAASAANRKGRGVLSSEEARMLLSVR</sequence>
<dbReference type="GO" id="GO:0004096">
    <property type="term" value="F:catalase activity"/>
    <property type="evidence" value="ECO:0007669"/>
    <property type="project" value="InterPro"/>
</dbReference>
<dbReference type="SMART" id="SM01060">
    <property type="entry name" value="Catalase"/>
    <property type="match status" value="1"/>
</dbReference>
<dbReference type="InterPro" id="IPR011614">
    <property type="entry name" value="Catalase_core"/>
</dbReference>
<organism evidence="4 5">
    <name type="scientific">Caballeronia calidae</name>
    <dbReference type="NCBI Taxonomy" id="1777139"/>
    <lineage>
        <taxon>Bacteria</taxon>
        <taxon>Pseudomonadati</taxon>
        <taxon>Pseudomonadota</taxon>
        <taxon>Betaproteobacteria</taxon>
        <taxon>Burkholderiales</taxon>
        <taxon>Burkholderiaceae</taxon>
        <taxon>Caballeronia</taxon>
    </lineage>
</organism>
<dbReference type="EC" id="1.11.1.6" evidence="2"/>
<evidence type="ECO:0000259" key="3">
    <source>
        <dbReference type="SMART" id="SM01060"/>
    </source>
</evidence>
<proteinExistence type="predicted"/>
<comment type="function">
    <text evidence="1">Decomposes hydrogen peroxide into water and oxygen; serves to protect cells from the toxic effects of hydrogen peroxide.</text>
</comment>
<dbReference type="GO" id="GO:0006979">
    <property type="term" value="P:response to oxidative stress"/>
    <property type="evidence" value="ECO:0007669"/>
    <property type="project" value="InterPro"/>
</dbReference>
<evidence type="ECO:0000313" key="5">
    <source>
        <dbReference type="Proteomes" id="UP000071859"/>
    </source>
</evidence>
<protein>
    <recommendedName>
        <fullName evidence="2">catalase</fullName>
        <ecNumber evidence="2">1.11.1.6</ecNumber>
    </recommendedName>
</protein>
<dbReference type="Gene3D" id="2.40.180.10">
    <property type="entry name" value="Catalase core domain"/>
    <property type="match status" value="1"/>
</dbReference>
<dbReference type="Pfam" id="PF00199">
    <property type="entry name" value="Catalase"/>
    <property type="match status" value="1"/>
</dbReference>
<dbReference type="GO" id="GO:0020037">
    <property type="term" value="F:heme binding"/>
    <property type="evidence" value="ECO:0007669"/>
    <property type="project" value="InterPro"/>
</dbReference>
<gene>
    <name evidence="4" type="ORF">AWB78_04175</name>
</gene>
<feature type="domain" description="Catalase core" evidence="3">
    <location>
        <begin position="27"/>
        <end position="352"/>
    </location>
</feature>
<accession>A0A158CNK1</accession>
<dbReference type="AlphaFoldDB" id="A0A158CNK1"/>